<dbReference type="InterPro" id="IPR046297">
    <property type="entry name" value="DUF6334"/>
</dbReference>
<protein>
    <submittedName>
        <fullName evidence="1">Uncharacterized protein</fullName>
    </submittedName>
</protein>
<accession>A0A1H7N6T0</accession>
<gene>
    <name evidence="1" type="ORF">SAMN05414137_106239</name>
</gene>
<dbReference type="AlphaFoldDB" id="A0A1H7N6T0"/>
<dbReference type="Proteomes" id="UP000183015">
    <property type="component" value="Unassembled WGS sequence"/>
</dbReference>
<sequence>MLQDECRAMCHDAGRLTAVRHGAYRELPDQVARVVLEFETGSWVLGVDPDDDTVLIDRESGTMSKEFLVGDAPTDSPWAGALGRSAQWIWILCNQQGYADGIQFAFAEDGKEVCRVQLIAAASTWQITLVPTG</sequence>
<dbReference type="OrthoDB" id="6399959at2"/>
<organism evidence="1 2">
    <name type="scientific">Streptacidiphilus jiangxiensis</name>
    <dbReference type="NCBI Taxonomy" id="235985"/>
    <lineage>
        <taxon>Bacteria</taxon>
        <taxon>Bacillati</taxon>
        <taxon>Actinomycetota</taxon>
        <taxon>Actinomycetes</taxon>
        <taxon>Kitasatosporales</taxon>
        <taxon>Streptomycetaceae</taxon>
        <taxon>Streptacidiphilus</taxon>
    </lineage>
</organism>
<dbReference type="RefSeq" id="WP_042451077.1">
    <property type="nucleotide sequence ID" value="NZ_BBPN01000021.1"/>
</dbReference>
<dbReference type="EMBL" id="FOAZ01000006">
    <property type="protein sequence ID" value="SEL19336.1"/>
    <property type="molecule type" value="Genomic_DNA"/>
</dbReference>
<dbReference type="Pfam" id="PF19860">
    <property type="entry name" value="DUF6334"/>
    <property type="match status" value="1"/>
</dbReference>
<keyword evidence="2" id="KW-1185">Reference proteome</keyword>
<evidence type="ECO:0000313" key="2">
    <source>
        <dbReference type="Proteomes" id="UP000183015"/>
    </source>
</evidence>
<evidence type="ECO:0000313" key="1">
    <source>
        <dbReference type="EMBL" id="SEL19336.1"/>
    </source>
</evidence>
<proteinExistence type="predicted"/>
<reference evidence="2" key="1">
    <citation type="submission" date="2016-10" db="EMBL/GenBank/DDBJ databases">
        <authorList>
            <person name="Varghese N."/>
        </authorList>
    </citation>
    <scope>NUCLEOTIDE SEQUENCE [LARGE SCALE GENOMIC DNA]</scope>
    <source>
        <strain evidence="2">DSM 45096 / BCRC 16803 / CGMCC 4.1857 / CIP 109030 / JCM 12277 / KCTC 19219 / NBRC 100920 / 33214</strain>
    </source>
</reference>
<name>A0A1H7N6T0_STRJI</name>
<dbReference type="eggNOG" id="ENOG5032PVA">
    <property type="taxonomic scope" value="Bacteria"/>
</dbReference>
<dbReference type="STRING" id="235985.SAMN05414137_106239"/>